<reference evidence="4 5" key="1">
    <citation type="submission" date="2020-01" db="EMBL/GenBank/DDBJ databases">
        <title>Identification and distribution of gene clusters putatively required for synthesis of sphingolipid metabolism inhibitors in phylogenetically diverse species of the filamentous fungus Fusarium.</title>
        <authorList>
            <person name="Kim H.-S."/>
            <person name="Busman M."/>
            <person name="Brown D.W."/>
            <person name="Divon H."/>
            <person name="Uhlig S."/>
            <person name="Proctor R.H."/>
        </authorList>
    </citation>
    <scope>NUCLEOTIDE SEQUENCE [LARGE SCALE GENOMIC DNA]</scope>
    <source>
        <strain evidence="4 5">NRRL 13308</strain>
    </source>
</reference>
<sequence length="311" mass="33426">MDEQQLVLASTPADGVRVLALNRPSKRNALSQELITVFLEQLNTASRDDGVRVIVITGSSSFFCAPPGTCCALTGADIGEISRLDAEDARGCRYLADLCSGMQAVRKPLIAAVEGMALGGGFELALMCDLIFSADGSRFGLPEVKIGLIPGAGGTQRLTNAVGKYKAMQMILLGQPISAEEARSVGLVAQLYESGKVLEHVVKDHASTLAALSPTALGLAKEAICRSDSLGADHEFERSLYYFAFGTGDKREGVKAFLEKRKPEWGPRLGTDVVNLPTYVYTASVLALVTHSSLDVELWHWYIHSYFLNPS</sequence>
<dbReference type="InterPro" id="IPR014748">
    <property type="entry name" value="Enoyl-CoA_hydra_C"/>
</dbReference>
<organism evidence="4 5">
    <name type="scientific">Fusarium acutatum</name>
    <dbReference type="NCBI Taxonomy" id="78861"/>
    <lineage>
        <taxon>Eukaryota</taxon>
        <taxon>Fungi</taxon>
        <taxon>Dikarya</taxon>
        <taxon>Ascomycota</taxon>
        <taxon>Pezizomycotina</taxon>
        <taxon>Sordariomycetes</taxon>
        <taxon>Hypocreomycetidae</taxon>
        <taxon>Hypocreales</taxon>
        <taxon>Nectriaceae</taxon>
        <taxon>Fusarium</taxon>
        <taxon>Fusarium fujikuroi species complex</taxon>
    </lineage>
</organism>
<dbReference type="PANTHER" id="PTHR11941:SF166">
    <property type="entry name" value="ENOYL-COA HYDRATASE_ISOMERASE FAMILY PROTEIN (AFU_ORTHOLOGUE AFUA_8G01210)"/>
    <property type="match status" value="1"/>
</dbReference>
<evidence type="ECO:0000313" key="4">
    <source>
        <dbReference type="EMBL" id="KAF4442673.1"/>
    </source>
</evidence>
<name>A0A8H4K4L4_9HYPO</name>
<evidence type="ECO:0000256" key="3">
    <source>
        <dbReference type="RuleBase" id="RU003707"/>
    </source>
</evidence>
<dbReference type="SUPFAM" id="SSF52096">
    <property type="entry name" value="ClpP/crotonase"/>
    <property type="match status" value="1"/>
</dbReference>
<protein>
    <submittedName>
        <fullName evidence="4">Enoyl- hydratase</fullName>
    </submittedName>
</protein>
<proteinExistence type="inferred from homology"/>
<dbReference type="InterPro" id="IPR018376">
    <property type="entry name" value="Enoyl-CoA_hyd/isom_CS"/>
</dbReference>
<dbReference type="Pfam" id="PF00378">
    <property type="entry name" value="ECH_1"/>
    <property type="match status" value="1"/>
</dbReference>
<dbReference type="GO" id="GO:0005739">
    <property type="term" value="C:mitochondrion"/>
    <property type="evidence" value="ECO:0007669"/>
    <property type="project" value="TreeGrafter"/>
</dbReference>
<gene>
    <name evidence="4" type="ORF">FACUT_1836</name>
</gene>
<dbReference type="InterPro" id="IPR029045">
    <property type="entry name" value="ClpP/crotonase-like_dom_sf"/>
</dbReference>
<dbReference type="AlphaFoldDB" id="A0A8H4K4L4"/>
<accession>A0A8H4K4L4</accession>
<dbReference type="FunFam" id="3.90.226.10:FF:000009">
    <property type="entry name" value="Carnitinyl-CoA dehydratase"/>
    <property type="match status" value="1"/>
</dbReference>
<dbReference type="Gene3D" id="1.10.12.10">
    <property type="entry name" value="Lyase 2-enoyl-coa Hydratase, Chain A, domain 2"/>
    <property type="match status" value="1"/>
</dbReference>
<dbReference type="GO" id="GO:0006635">
    <property type="term" value="P:fatty acid beta-oxidation"/>
    <property type="evidence" value="ECO:0007669"/>
    <property type="project" value="TreeGrafter"/>
</dbReference>
<dbReference type="Proteomes" id="UP000536711">
    <property type="component" value="Unassembled WGS sequence"/>
</dbReference>
<dbReference type="PROSITE" id="PS00166">
    <property type="entry name" value="ENOYL_COA_HYDRATASE"/>
    <property type="match status" value="1"/>
</dbReference>
<dbReference type="Gene3D" id="3.90.226.10">
    <property type="entry name" value="2-enoyl-CoA Hydratase, Chain A, domain 1"/>
    <property type="match status" value="1"/>
</dbReference>
<evidence type="ECO:0000256" key="2">
    <source>
        <dbReference type="ARBA" id="ARBA00023239"/>
    </source>
</evidence>
<dbReference type="OrthoDB" id="2018133at2759"/>
<dbReference type="InterPro" id="IPR001753">
    <property type="entry name" value="Enoyl-CoA_hydra/iso"/>
</dbReference>
<dbReference type="CDD" id="cd06558">
    <property type="entry name" value="crotonase-like"/>
    <property type="match status" value="1"/>
</dbReference>
<comment type="caution">
    <text evidence="4">The sequence shown here is derived from an EMBL/GenBank/DDBJ whole genome shotgun (WGS) entry which is preliminary data.</text>
</comment>
<dbReference type="FunFam" id="1.10.12.10:FF:000001">
    <property type="entry name" value="Probable enoyl-CoA hydratase, mitochondrial"/>
    <property type="match status" value="1"/>
</dbReference>
<evidence type="ECO:0000313" key="5">
    <source>
        <dbReference type="Proteomes" id="UP000536711"/>
    </source>
</evidence>
<dbReference type="GO" id="GO:0016836">
    <property type="term" value="F:hydro-lyase activity"/>
    <property type="evidence" value="ECO:0007669"/>
    <property type="project" value="UniProtKB-ARBA"/>
</dbReference>
<comment type="similarity">
    <text evidence="1 3">Belongs to the enoyl-CoA hydratase/isomerase family.</text>
</comment>
<keyword evidence="2" id="KW-0456">Lyase</keyword>
<dbReference type="PANTHER" id="PTHR11941">
    <property type="entry name" value="ENOYL-COA HYDRATASE-RELATED"/>
    <property type="match status" value="1"/>
</dbReference>
<evidence type="ECO:0000256" key="1">
    <source>
        <dbReference type="ARBA" id="ARBA00005254"/>
    </source>
</evidence>
<keyword evidence="5" id="KW-1185">Reference proteome</keyword>
<dbReference type="EMBL" id="JAADJF010000038">
    <property type="protein sequence ID" value="KAF4442673.1"/>
    <property type="molecule type" value="Genomic_DNA"/>
</dbReference>